<feature type="compositionally biased region" description="Polar residues" evidence="1">
    <location>
        <begin position="634"/>
        <end position="653"/>
    </location>
</feature>
<dbReference type="OrthoDB" id="5244622at2759"/>
<dbReference type="AlphaFoldDB" id="A0A194VAE0"/>
<feature type="compositionally biased region" description="Polar residues" evidence="1">
    <location>
        <begin position="492"/>
        <end position="510"/>
    </location>
</feature>
<reference evidence="3" key="1">
    <citation type="submission" date="2014-12" db="EMBL/GenBank/DDBJ databases">
        <title>Genome Sequence of Valsa Canker Pathogens Uncovers a Specific Adaption of Colonization on Woody Bark.</title>
        <authorList>
            <person name="Yin Z."/>
            <person name="Liu H."/>
            <person name="Gao X."/>
            <person name="Li Z."/>
            <person name="Song N."/>
            <person name="Ke X."/>
            <person name="Dai Q."/>
            <person name="Wu Y."/>
            <person name="Sun Y."/>
            <person name="Xu J.-R."/>
            <person name="Kang Z.K."/>
            <person name="Wang L."/>
            <person name="Huang L."/>
        </authorList>
    </citation>
    <scope>NUCLEOTIDE SEQUENCE [LARGE SCALE GENOMIC DNA]</scope>
    <source>
        <strain evidence="3">SXYL134</strain>
    </source>
</reference>
<feature type="region of interest" description="Disordered" evidence="1">
    <location>
        <begin position="573"/>
        <end position="688"/>
    </location>
</feature>
<feature type="compositionally biased region" description="Low complexity" evidence="1">
    <location>
        <begin position="37"/>
        <end position="50"/>
    </location>
</feature>
<feature type="compositionally biased region" description="Polar residues" evidence="1">
    <location>
        <begin position="661"/>
        <end position="674"/>
    </location>
</feature>
<accession>A0A194VAE0</accession>
<name>A0A194VAE0_CYTMA</name>
<protein>
    <submittedName>
        <fullName evidence="2">Uncharacterized protein</fullName>
    </submittedName>
</protein>
<feature type="compositionally biased region" description="Polar residues" evidence="1">
    <location>
        <begin position="584"/>
        <end position="627"/>
    </location>
</feature>
<evidence type="ECO:0000313" key="3">
    <source>
        <dbReference type="Proteomes" id="UP000078576"/>
    </source>
</evidence>
<proteinExistence type="predicted"/>
<feature type="compositionally biased region" description="Polar residues" evidence="1">
    <location>
        <begin position="449"/>
        <end position="474"/>
    </location>
</feature>
<dbReference type="Proteomes" id="UP000078576">
    <property type="component" value="Unassembled WGS sequence"/>
</dbReference>
<feature type="region of interest" description="Disordered" evidence="1">
    <location>
        <begin position="417"/>
        <end position="510"/>
    </location>
</feature>
<organism evidence="2 3">
    <name type="scientific">Cytospora mali</name>
    <name type="common">Apple Valsa canker fungus</name>
    <name type="synonym">Valsa mali</name>
    <dbReference type="NCBI Taxonomy" id="578113"/>
    <lineage>
        <taxon>Eukaryota</taxon>
        <taxon>Fungi</taxon>
        <taxon>Dikarya</taxon>
        <taxon>Ascomycota</taxon>
        <taxon>Pezizomycotina</taxon>
        <taxon>Sordariomycetes</taxon>
        <taxon>Sordariomycetidae</taxon>
        <taxon>Diaporthales</taxon>
        <taxon>Cytosporaceae</taxon>
        <taxon>Cytospora</taxon>
    </lineage>
</organism>
<dbReference type="EMBL" id="KN714763">
    <property type="protein sequence ID" value="KUI60940.1"/>
    <property type="molecule type" value="Genomic_DNA"/>
</dbReference>
<evidence type="ECO:0000256" key="1">
    <source>
        <dbReference type="SAM" id="MobiDB-lite"/>
    </source>
</evidence>
<gene>
    <name evidence="2" type="ORF">VP1G_08157</name>
</gene>
<keyword evidence="3" id="KW-1185">Reference proteome</keyword>
<feature type="compositionally biased region" description="Basic and acidic residues" evidence="1">
    <location>
        <begin position="676"/>
        <end position="688"/>
    </location>
</feature>
<sequence>MSDTVEDLITLSPEAPNRITHSSTLYPNRPTVVFENQSSTSPPVTTTPQPNHTSDSTVGKSNPNSQETVHTDIAVAQDHYGGVVVISPLPKSITKRDILCRIRGGKVMSCILSNFRGSPLAVVTFQNPVSARHYVEFCAEPLNKGLWTFPSGPDFIPFSNGDNISKVNIYNIAPGLGVTWNSEDIPGFLKAYPATTTRCLFLENCHVERVTQVWVKLGLNNSEHLRDQLDDMWLERPKSDAAAGQPSGTLHIWYSDIKSAIQAQQRYPSLKYEADPCSEMPQDTLILSADKIDDELGHDREQSPMNVPADVYPHYHSFPFISLLDLYKSSELDGVFKGLLDPYEAFWCIRRPPEDVEEKADTSSLTDRLLQVLNSHIKGYRHSAYGSAQGKKLYLHGAIHLIPSTREVYGHGPSMFVVQQSDRPKSPCMDGSEATSEPDKKHLPEDLDTSTSGECGTNAASSSHGHVELSQDNALNRELPAGDKESGDAGPTSESHTNKNTPTSGGTYSLTERIRRITTNPDHPAGFDFPPFELPRPQPGYKNQFPPPMGGYPQVVEYPPEIQEAMGLHVRRQQLASAPEGHRTPSTQTVASYNPARENTSHQSGRYANIRVTKQNIATSTPSTPSFLSHAGSRPSTGSDHSNHNTARGSNAAQLDDTHQSKNTPDAVNDTTSPKVDPDYSHENWDSGRRPEDVFWTISLEEFQAMDDDQWKVFGTSFYIPPPGFNTAKRHVVSLG</sequence>
<feature type="compositionally biased region" description="Polar residues" evidence="1">
    <location>
        <begin position="51"/>
        <end position="66"/>
    </location>
</feature>
<feature type="region of interest" description="Disordered" evidence="1">
    <location>
        <begin position="33"/>
        <end position="66"/>
    </location>
</feature>
<evidence type="ECO:0000313" key="2">
    <source>
        <dbReference type="EMBL" id="KUI60940.1"/>
    </source>
</evidence>